<gene>
    <name evidence="1" type="ORF">FMM08_04765</name>
</gene>
<dbReference type="OrthoDB" id="9810154at2"/>
<evidence type="ECO:0000313" key="1">
    <source>
        <dbReference type="EMBL" id="TXR57539.1"/>
    </source>
</evidence>
<dbReference type="CDD" id="cd07067">
    <property type="entry name" value="HP_PGM_like"/>
    <property type="match status" value="1"/>
</dbReference>
<dbReference type="RefSeq" id="WP_147925178.1">
    <property type="nucleotide sequence ID" value="NZ_VKAC01000002.1"/>
</dbReference>
<accession>A0A5C8ZK61</accession>
<evidence type="ECO:0000313" key="2">
    <source>
        <dbReference type="Proteomes" id="UP000321234"/>
    </source>
</evidence>
<dbReference type="AlphaFoldDB" id="A0A5C8ZK61"/>
<dbReference type="InterPro" id="IPR013078">
    <property type="entry name" value="His_Pase_superF_clade-1"/>
</dbReference>
<protein>
    <submittedName>
        <fullName evidence="1">Histidine phosphatase family protein</fullName>
    </submittedName>
</protein>
<dbReference type="EMBL" id="VKAC01000002">
    <property type="protein sequence ID" value="TXR57539.1"/>
    <property type="molecule type" value="Genomic_DNA"/>
</dbReference>
<reference evidence="1 2" key="1">
    <citation type="submission" date="2019-07" db="EMBL/GenBank/DDBJ databases">
        <title>Quadrisphaera sp. strain DD2A genome sequencing and assembly.</title>
        <authorList>
            <person name="Kim I."/>
        </authorList>
    </citation>
    <scope>NUCLEOTIDE SEQUENCE [LARGE SCALE GENOMIC DNA]</scope>
    <source>
        <strain evidence="1 2">DD2A</strain>
    </source>
</reference>
<comment type="caution">
    <text evidence="1">The sequence shown here is derived from an EMBL/GenBank/DDBJ whole genome shotgun (WGS) entry which is preliminary data.</text>
</comment>
<proteinExistence type="predicted"/>
<dbReference type="SMART" id="SM00855">
    <property type="entry name" value="PGAM"/>
    <property type="match status" value="1"/>
</dbReference>
<dbReference type="InterPro" id="IPR029033">
    <property type="entry name" value="His_PPase_superfam"/>
</dbReference>
<keyword evidence="2" id="KW-1185">Reference proteome</keyword>
<dbReference type="Proteomes" id="UP000321234">
    <property type="component" value="Unassembled WGS sequence"/>
</dbReference>
<dbReference type="PANTHER" id="PTHR47623:SF1">
    <property type="entry name" value="OS09G0287300 PROTEIN"/>
    <property type="match status" value="1"/>
</dbReference>
<dbReference type="SUPFAM" id="SSF53254">
    <property type="entry name" value="Phosphoglycerate mutase-like"/>
    <property type="match status" value="1"/>
</dbReference>
<dbReference type="Pfam" id="PF00300">
    <property type="entry name" value="His_Phos_1"/>
    <property type="match status" value="1"/>
</dbReference>
<name>A0A5C8ZK61_9ACTN</name>
<sequence>MSGLGARPTEPDVPLHRLVLVRHGKAVVDAPDGTDHSRALAPRGASQAASTAAWLAEHGLGSPDLVLVSSAQRTAQTWEAMAPALHPGTVREEPDLYDTSSRALVHLVAATPEEVGVLVLVGHEPVVSGAASALAGEGSDGRLVAQVRAGVSTGSAVVLEVDHEWADLQQGSARLVALHTP</sequence>
<dbReference type="Gene3D" id="3.40.50.1240">
    <property type="entry name" value="Phosphoglycerate mutase-like"/>
    <property type="match status" value="1"/>
</dbReference>
<organism evidence="1 2">
    <name type="scientific">Quadrisphaera setariae</name>
    <dbReference type="NCBI Taxonomy" id="2593304"/>
    <lineage>
        <taxon>Bacteria</taxon>
        <taxon>Bacillati</taxon>
        <taxon>Actinomycetota</taxon>
        <taxon>Actinomycetes</taxon>
        <taxon>Kineosporiales</taxon>
        <taxon>Kineosporiaceae</taxon>
        <taxon>Quadrisphaera</taxon>
    </lineage>
</organism>
<dbReference type="PANTHER" id="PTHR47623">
    <property type="entry name" value="OS09G0287300 PROTEIN"/>
    <property type="match status" value="1"/>
</dbReference>